<reference evidence="2 3" key="1">
    <citation type="submission" date="2015-03" db="EMBL/GenBank/DDBJ databases">
        <authorList>
            <person name="Murphy D."/>
        </authorList>
    </citation>
    <scope>NUCLEOTIDE SEQUENCE [LARGE SCALE GENOMIC DNA]</scope>
    <source>
        <strain evidence="2 3">DSM 44277</strain>
    </source>
</reference>
<accession>A0A0U0WC45</accession>
<name>A0A0U0WC45_MYCBE</name>
<evidence type="ECO:0000313" key="3">
    <source>
        <dbReference type="Proteomes" id="UP000198875"/>
    </source>
</evidence>
<sequence>MSSTLRRIRPILRLLPHGTRTSRPPVAPGSRAGSVKSARLDRGSLVTYCIVCIQAGRPTEATYQTKDLLCGCDEHIHELEQHGLAAVRRAQEHASAEPVPGAMQ</sequence>
<proteinExistence type="predicted"/>
<evidence type="ECO:0000313" key="2">
    <source>
        <dbReference type="EMBL" id="CPR12387.1"/>
    </source>
</evidence>
<organism evidence="2 3">
    <name type="scientific">Mycobacterium bohemicum DSM 44277</name>
    <dbReference type="NCBI Taxonomy" id="1236609"/>
    <lineage>
        <taxon>Bacteria</taxon>
        <taxon>Bacillati</taxon>
        <taxon>Actinomycetota</taxon>
        <taxon>Actinomycetes</taxon>
        <taxon>Mycobacteriales</taxon>
        <taxon>Mycobacteriaceae</taxon>
        <taxon>Mycobacterium</taxon>
    </lineage>
</organism>
<dbReference type="OrthoDB" id="9941530at2"/>
<dbReference type="Proteomes" id="UP000198875">
    <property type="component" value="Unassembled WGS sequence"/>
</dbReference>
<protein>
    <submittedName>
        <fullName evidence="2">Uncharacterized protein</fullName>
    </submittedName>
</protein>
<dbReference type="RefSeq" id="WP_139027140.1">
    <property type="nucleotide sequence ID" value="NZ_CSTD01000004.1"/>
</dbReference>
<gene>
    <name evidence="2" type="ORF">BN971_03685</name>
</gene>
<feature type="region of interest" description="Disordered" evidence="1">
    <location>
        <begin position="17"/>
        <end position="37"/>
    </location>
</feature>
<dbReference type="AlphaFoldDB" id="A0A0U0WC45"/>
<evidence type="ECO:0000256" key="1">
    <source>
        <dbReference type="SAM" id="MobiDB-lite"/>
    </source>
</evidence>
<dbReference type="EMBL" id="CSTD01000004">
    <property type="protein sequence ID" value="CPR12387.1"/>
    <property type="molecule type" value="Genomic_DNA"/>
</dbReference>